<protein>
    <recommendedName>
        <fullName evidence="3">DUF2177 family protein</fullName>
    </recommendedName>
</protein>
<name>Q07KD6_RHOP5</name>
<evidence type="ECO:0000256" key="1">
    <source>
        <dbReference type="SAM" id="Phobius"/>
    </source>
</evidence>
<feature type="transmembrane region" description="Helical" evidence="1">
    <location>
        <begin position="45"/>
        <end position="63"/>
    </location>
</feature>
<dbReference type="HOGENOM" id="CLU_140354_0_0_5"/>
<dbReference type="EMBL" id="CP000463">
    <property type="protein sequence ID" value="ABJ07598.1"/>
    <property type="molecule type" value="Genomic_DNA"/>
</dbReference>
<evidence type="ECO:0008006" key="3">
    <source>
        <dbReference type="Google" id="ProtNLM"/>
    </source>
</evidence>
<keyword evidence="1" id="KW-0472">Membrane</keyword>
<evidence type="ECO:0000313" key="2">
    <source>
        <dbReference type="EMBL" id="ABJ07598.1"/>
    </source>
</evidence>
<dbReference type="Pfam" id="PF09945">
    <property type="entry name" value="DUF2177"/>
    <property type="match status" value="1"/>
</dbReference>
<dbReference type="KEGG" id="rpe:RPE_3668"/>
<dbReference type="OrthoDB" id="166547at2"/>
<organism evidence="2">
    <name type="scientific">Rhodopseudomonas palustris (strain BisA53)</name>
    <dbReference type="NCBI Taxonomy" id="316055"/>
    <lineage>
        <taxon>Bacteria</taxon>
        <taxon>Pseudomonadati</taxon>
        <taxon>Pseudomonadota</taxon>
        <taxon>Alphaproteobacteria</taxon>
        <taxon>Hyphomicrobiales</taxon>
        <taxon>Nitrobacteraceae</taxon>
        <taxon>Rhodopseudomonas</taxon>
    </lineage>
</organism>
<dbReference type="eggNOG" id="COG4852">
    <property type="taxonomic scope" value="Bacteria"/>
</dbReference>
<feature type="transmembrane region" description="Helical" evidence="1">
    <location>
        <begin position="6"/>
        <end position="24"/>
    </location>
</feature>
<proteinExistence type="predicted"/>
<keyword evidence="1" id="KW-0812">Transmembrane</keyword>
<dbReference type="STRING" id="316055.RPE_3668"/>
<reference evidence="2" key="1">
    <citation type="submission" date="2006-09" db="EMBL/GenBank/DDBJ databases">
        <title>Complete sequence of Rhodopseudomonas palustris BisA53.</title>
        <authorList>
            <consortium name="US DOE Joint Genome Institute"/>
            <person name="Copeland A."/>
            <person name="Lucas S."/>
            <person name="Lapidus A."/>
            <person name="Barry K."/>
            <person name="Detter J.C."/>
            <person name="Glavina del Rio T."/>
            <person name="Hammon N."/>
            <person name="Israni S."/>
            <person name="Dalin E."/>
            <person name="Tice H."/>
            <person name="Pitluck S."/>
            <person name="Chain P."/>
            <person name="Malfatti S."/>
            <person name="Shin M."/>
            <person name="Vergez L."/>
            <person name="Schmutz J."/>
            <person name="Larimer F."/>
            <person name="Land M."/>
            <person name="Hauser L."/>
            <person name="Pelletier D.A."/>
            <person name="Kyrpides N."/>
            <person name="Kim E."/>
            <person name="Harwood C.S."/>
            <person name="Oda Y."/>
            <person name="Richardson P."/>
        </authorList>
    </citation>
    <scope>NUCLEOTIDE SEQUENCE [LARGE SCALE GENOMIC DNA]</scope>
    <source>
        <strain evidence="2">BisA53</strain>
    </source>
</reference>
<feature type="transmembrane region" description="Helical" evidence="1">
    <location>
        <begin position="75"/>
        <end position="97"/>
    </location>
</feature>
<sequence length="138" mass="14972">MLRTAIIYLSTLAVLLPLDFLFLGTIGKKLFDANVGDMILQSPRMAPAVLFYLIYVAGILVFVNSAAPGNWQHNALYGALFGLFCYATFELTSMALLRHWEWAVVVPDIIWGSAVTAIAASLGGLLAQWLLPKIGSLG</sequence>
<dbReference type="InterPro" id="IPR018687">
    <property type="entry name" value="DUF2177_membr"/>
</dbReference>
<gene>
    <name evidence="2" type="ordered locus">RPE_3668</name>
</gene>
<feature type="transmembrane region" description="Helical" evidence="1">
    <location>
        <begin position="109"/>
        <end position="131"/>
    </location>
</feature>
<keyword evidence="1" id="KW-1133">Transmembrane helix</keyword>
<accession>Q07KD6</accession>
<dbReference type="AlphaFoldDB" id="Q07KD6"/>